<sequence>MKTKHIQHETQGTCSKLIDVTADENNVIQQVFFLGGCNGNLQGISQLVRGQKIDDVIPKINGIRCGAKGTSCPDQLCRALEKLKDAPLEG</sequence>
<evidence type="ECO:0000313" key="8">
    <source>
        <dbReference type="Proteomes" id="UP000182257"/>
    </source>
</evidence>
<comment type="catalytic activity">
    <reaction evidence="5">
        <text>a 2'-deoxyribonucleoside 5'-diphosphate + [thioredoxin]-disulfide + H2O = a ribonucleoside 5'-diphosphate + [thioredoxin]-dithiol</text>
        <dbReference type="Rhea" id="RHEA:23252"/>
        <dbReference type="Rhea" id="RHEA-COMP:10698"/>
        <dbReference type="Rhea" id="RHEA-COMP:10700"/>
        <dbReference type="ChEBI" id="CHEBI:15377"/>
        <dbReference type="ChEBI" id="CHEBI:29950"/>
        <dbReference type="ChEBI" id="CHEBI:50058"/>
        <dbReference type="ChEBI" id="CHEBI:57930"/>
        <dbReference type="ChEBI" id="CHEBI:73316"/>
        <dbReference type="EC" id="1.17.4.1"/>
    </reaction>
</comment>
<evidence type="ECO:0000256" key="4">
    <source>
        <dbReference type="ARBA" id="ARBA00022741"/>
    </source>
</evidence>
<evidence type="ECO:0000256" key="5">
    <source>
        <dbReference type="ARBA" id="ARBA00047754"/>
    </source>
</evidence>
<proteinExistence type="inferred from homology"/>
<feature type="domain" description="TSCPD" evidence="6">
    <location>
        <begin position="6"/>
        <end position="83"/>
    </location>
</feature>
<dbReference type="GO" id="GO:0000166">
    <property type="term" value="F:nucleotide binding"/>
    <property type="evidence" value="ECO:0007669"/>
    <property type="project" value="UniProtKB-KW"/>
</dbReference>
<dbReference type="GO" id="GO:0071897">
    <property type="term" value="P:DNA biosynthetic process"/>
    <property type="evidence" value="ECO:0007669"/>
    <property type="project" value="UniProtKB-KW"/>
</dbReference>
<dbReference type="NCBIfam" id="TIGR03905">
    <property type="entry name" value="TIGR03905_4_Cys"/>
    <property type="match status" value="1"/>
</dbReference>
<dbReference type="EMBL" id="FNRF01000002">
    <property type="protein sequence ID" value="SEA31791.1"/>
    <property type="molecule type" value="Genomic_DNA"/>
</dbReference>
<dbReference type="InterPro" id="IPR023806">
    <property type="entry name" value="CHP03905"/>
</dbReference>
<name>A0A1H4A7Z1_XYLRU</name>
<evidence type="ECO:0000256" key="2">
    <source>
        <dbReference type="ARBA" id="ARBA00012274"/>
    </source>
</evidence>
<evidence type="ECO:0000256" key="1">
    <source>
        <dbReference type="ARBA" id="ARBA00007405"/>
    </source>
</evidence>
<protein>
    <recommendedName>
        <fullName evidence="2">ribonucleoside-diphosphate reductase</fullName>
        <ecNumber evidence="2">1.17.4.1</ecNumber>
    </recommendedName>
</protein>
<dbReference type="Proteomes" id="UP000182257">
    <property type="component" value="Unassembled WGS sequence"/>
</dbReference>
<dbReference type="InterPro" id="IPR024434">
    <property type="entry name" value="TSCPD_dom"/>
</dbReference>
<keyword evidence="3" id="KW-0237">DNA synthesis</keyword>
<organism evidence="7 8">
    <name type="scientific">Xylanibacter ruminicola</name>
    <name type="common">Prevotella ruminicola</name>
    <dbReference type="NCBI Taxonomy" id="839"/>
    <lineage>
        <taxon>Bacteria</taxon>
        <taxon>Pseudomonadati</taxon>
        <taxon>Bacteroidota</taxon>
        <taxon>Bacteroidia</taxon>
        <taxon>Bacteroidales</taxon>
        <taxon>Prevotellaceae</taxon>
        <taxon>Xylanibacter</taxon>
    </lineage>
</organism>
<dbReference type="GO" id="GO:0004748">
    <property type="term" value="F:ribonucleoside-diphosphate reductase activity, thioredoxin disulfide as acceptor"/>
    <property type="evidence" value="ECO:0007669"/>
    <property type="project" value="UniProtKB-EC"/>
</dbReference>
<dbReference type="AlphaFoldDB" id="A0A1H4A7Z1"/>
<accession>A0A1H4A7Z1</accession>
<dbReference type="Pfam" id="PF12637">
    <property type="entry name" value="TSCPD"/>
    <property type="match status" value="1"/>
</dbReference>
<evidence type="ECO:0000256" key="3">
    <source>
        <dbReference type="ARBA" id="ARBA00022634"/>
    </source>
</evidence>
<dbReference type="RefSeq" id="WP_074760582.1">
    <property type="nucleotide sequence ID" value="NZ_FNRF01000002.1"/>
</dbReference>
<evidence type="ECO:0000313" key="7">
    <source>
        <dbReference type="EMBL" id="SEA31791.1"/>
    </source>
</evidence>
<gene>
    <name evidence="7" type="ORF">SAMN05216462_1087</name>
</gene>
<comment type="similarity">
    <text evidence="1">Belongs to the ribonucleoside diphosphate reductase class-2 family.</text>
</comment>
<keyword evidence="4" id="KW-0547">Nucleotide-binding</keyword>
<dbReference type="OrthoDB" id="9801525at2"/>
<evidence type="ECO:0000259" key="6">
    <source>
        <dbReference type="Pfam" id="PF12637"/>
    </source>
</evidence>
<dbReference type="EC" id="1.17.4.1" evidence="2"/>
<reference evidence="7 8" key="1">
    <citation type="submission" date="2016-10" db="EMBL/GenBank/DDBJ databases">
        <authorList>
            <person name="de Groot N.N."/>
        </authorList>
    </citation>
    <scope>NUCLEOTIDE SEQUENCE [LARGE SCALE GENOMIC DNA]</scope>
    <source>
        <strain evidence="7 8">D31d</strain>
    </source>
</reference>